<gene>
    <name evidence="2" type="ORF">COCHEDRAFT_1020209</name>
</gene>
<keyword evidence="3" id="KW-1185">Reference proteome</keyword>
<organism evidence="2 3">
    <name type="scientific">Cochliobolus heterostrophus (strain C5 / ATCC 48332 / race O)</name>
    <name type="common">Southern corn leaf blight fungus</name>
    <name type="synonym">Bipolaris maydis</name>
    <dbReference type="NCBI Taxonomy" id="701091"/>
    <lineage>
        <taxon>Eukaryota</taxon>
        <taxon>Fungi</taxon>
        <taxon>Dikarya</taxon>
        <taxon>Ascomycota</taxon>
        <taxon>Pezizomycotina</taxon>
        <taxon>Dothideomycetes</taxon>
        <taxon>Pleosporomycetidae</taxon>
        <taxon>Pleosporales</taxon>
        <taxon>Pleosporineae</taxon>
        <taxon>Pleosporaceae</taxon>
        <taxon>Bipolaris</taxon>
    </lineage>
</organism>
<dbReference type="AlphaFoldDB" id="M2V2B4"/>
<evidence type="ECO:0000313" key="3">
    <source>
        <dbReference type="Proteomes" id="UP000016936"/>
    </source>
</evidence>
<evidence type="ECO:0000313" key="2">
    <source>
        <dbReference type="EMBL" id="EMD94117.1"/>
    </source>
</evidence>
<name>M2V2B4_COCH5</name>
<evidence type="ECO:0000256" key="1">
    <source>
        <dbReference type="SAM" id="MobiDB-lite"/>
    </source>
</evidence>
<dbReference type="Proteomes" id="UP000016936">
    <property type="component" value="Unassembled WGS sequence"/>
</dbReference>
<dbReference type="OrthoDB" id="10495579at2759"/>
<proteinExistence type="predicted"/>
<feature type="region of interest" description="Disordered" evidence="1">
    <location>
        <begin position="1"/>
        <end position="32"/>
    </location>
</feature>
<protein>
    <submittedName>
        <fullName evidence="2">Uncharacterized protein</fullName>
    </submittedName>
</protein>
<sequence>MSVGSEKWVVTQHNPTKNAASKEVRETQAGTSNRPVVSIYNMDRSFPIQAQKAVCHEP</sequence>
<dbReference type="HOGENOM" id="CLU_2978955_0_0_1"/>
<dbReference type="EMBL" id="KB445572">
    <property type="protein sequence ID" value="EMD94117.1"/>
    <property type="molecule type" value="Genomic_DNA"/>
</dbReference>
<reference evidence="3" key="2">
    <citation type="journal article" date="2013" name="PLoS Genet.">
        <title>Comparative genome structure, secondary metabolite, and effector coding capacity across Cochliobolus pathogens.</title>
        <authorList>
            <person name="Condon B.J."/>
            <person name="Leng Y."/>
            <person name="Wu D."/>
            <person name="Bushley K.E."/>
            <person name="Ohm R.A."/>
            <person name="Otillar R."/>
            <person name="Martin J."/>
            <person name="Schackwitz W."/>
            <person name="Grimwood J."/>
            <person name="MohdZainudin N."/>
            <person name="Xue C."/>
            <person name="Wang R."/>
            <person name="Manning V.A."/>
            <person name="Dhillon B."/>
            <person name="Tu Z.J."/>
            <person name="Steffenson B.J."/>
            <person name="Salamov A."/>
            <person name="Sun H."/>
            <person name="Lowry S."/>
            <person name="LaButti K."/>
            <person name="Han J."/>
            <person name="Copeland A."/>
            <person name="Lindquist E."/>
            <person name="Barry K."/>
            <person name="Schmutz J."/>
            <person name="Baker S.E."/>
            <person name="Ciuffetti L.M."/>
            <person name="Grigoriev I.V."/>
            <person name="Zhong S."/>
            <person name="Turgeon B.G."/>
        </authorList>
    </citation>
    <scope>NUCLEOTIDE SEQUENCE [LARGE SCALE GENOMIC DNA]</scope>
    <source>
        <strain evidence="3">C5 / ATCC 48332 / race O</strain>
    </source>
</reference>
<accession>M2V2B4</accession>
<reference evidence="2 3" key="1">
    <citation type="journal article" date="2012" name="PLoS Pathog.">
        <title>Diverse lifestyles and strategies of plant pathogenesis encoded in the genomes of eighteen Dothideomycetes fungi.</title>
        <authorList>
            <person name="Ohm R.A."/>
            <person name="Feau N."/>
            <person name="Henrissat B."/>
            <person name="Schoch C.L."/>
            <person name="Horwitz B.A."/>
            <person name="Barry K.W."/>
            <person name="Condon B.J."/>
            <person name="Copeland A.C."/>
            <person name="Dhillon B."/>
            <person name="Glaser F."/>
            <person name="Hesse C.N."/>
            <person name="Kosti I."/>
            <person name="LaButti K."/>
            <person name="Lindquist E.A."/>
            <person name="Lucas S."/>
            <person name="Salamov A.A."/>
            <person name="Bradshaw R.E."/>
            <person name="Ciuffetti L."/>
            <person name="Hamelin R.C."/>
            <person name="Kema G.H.J."/>
            <person name="Lawrence C."/>
            <person name="Scott J.A."/>
            <person name="Spatafora J.W."/>
            <person name="Turgeon B.G."/>
            <person name="de Wit P.J.G.M."/>
            <person name="Zhong S."/>
            <person name="Goodwin S.B."/>
            <person name="Grigoriev I.V."/>
        </authorList>
    </citation>
    <scope>NUCLEOTIDE SEQUENCE [LARGE SCALE GENOMIC DNA]</scope>
    <source>
        <strain evidence="3">C5 / ATCC 48332 / race O</strain>
    </source>
</reference>